<evidence type="ECO:0000256" key="6">
    <source>
        <dbReference type="ARBA" id="ARBA00023136"/>
    </source>
</evidence>
<sequence length="613" mass="68110">MFKKLNINNWFANWIKPFDSIGSMPPGSSIKFITHYLKQAKFPIFFMLLLSGFVAGIEAGMFYFIGHIVDMLNTSPKDLSALIALYGTELFIMAVIIVFVRTLFTWLLSLIQNLTVTLGFSMMVRWQTYTYVIQQSLNFFNSNLAGSIERRVWDAGGSIVNLTNTLIQTLWFIIIYTLTTIFLIGKIEPMIAVTLLIWVAIYFAIAFFYVPRIRKYAVQHSDSGSKVKGAIIDNFANVITLKLFGANSQGSSFVRNNFDEYYLDTKLLTGNISNATSLVTLLSGLMIAMTTWISFVSWSNNVLTTGAIAFTLGLVLRLNAMLAGLLSQLNLLMRHIGSLQSSAKLVSKPLEITDAHDATELKISTGEIVFENICFGYRPDKTVINNLNLKIRPGEKIGIVGPSGSGKTTILNLLLRLYNPNSGRILIDGQDIAKVTQVSLRNQVVAVTQEGGLIHRSVRDNLILGRDDISQNDIEIAVKLARADEFISDLEDKKQRKGLDAFVGERGIKLSGGQRQRIAIARVMLKDAAIFLFDEASSALDSEIEAAIQQEILSKMAGKTVIMIAHRLSTITSMDRLIVLRKGEIVEQGTHDQLLNANGIYSRLWKLQSGGYS</sequence>
<dbReference type="PROSITE" id="PS50893">
    <property type="entry name" value="ABC_TRANSPORTER_2"/>
    <property type="match status" value="1"/>
</dbReference>
<dbReference type="Proteomes" id="UP000093476">
    <property type="component" value="Unassembled WGS sequence"/>
</dbReference>
<dbReference type="Pfam" id="PF00005">
    <property type="entry name" value="ABC_tran"/>
    <property type="match status" value="1"/>
</dbReference>
<dbReference type="InterPro" id="IPR027417">
    <property type="entry name" value="P-loop_NTPase"/>
</dbReference>
<proteinExistence type="predicted"/>
<dbReference type="GO" id="GO:0016887">
    <property type="term" value="F:ATP hydrolysis activity"/>
    <property type="evidence" value="ECO:0007669"/>
    <property type="project" value="InterPro"/>
</dbReference>
<dbReference type="InterPro" id="IPR017871">
    <property type="entry name" value="ABC_transporter-like_CS"/>
</dbReference>
<dbReference type="InterPro" id="IPR011527">
    <property type="entry name" value="ABC1_TM_dom"/>
</dbReference>
<evidence type="ECO:0000259" key="8">
    <source>
        <dbReference type="PROSITE" id="PS50893"/>
    </source>
</evidence>
<dbReference type="FunFam" id="3.40.50.300:FF:000218">
    <property type="entry name" value="Multidrug ABC transporter ATP-binding protein"/>
    <property type="match status" value="1"/>
</dbReference>
<keyword evidence="5 7" id="KW-1133">Transmembrane helix</keyword>
<dbReference type="InterPro" id="IPR003439">
    <property type="entry name" value="ABC_transporter-like_ATP-bd"/>
</dbReference>
<feature type="transmembrane region" description="Helical" evidence="7">
    <location>
        <begin position="307"/>
        <end position="326"/>
    </location>
</feature>
<dbReference type="Pfam" id="PF00664">
    <property type="entry name" value="ABC_membrane"/>
    <property type="match status" value="1"/>
</dbReference>
<keyword evidence="2 7" id="KW-0812">Transmembrane</keyword>
<evidence type="ECO:0000313" key="11">
    <source>
        <dbReference type="Proteomes" id="UP000093476"/>
    </source>
</evidence>
<comment type="caution">
    <text evidence="10">The sequence shown here is derived from an EMBL/GenBank/DDBJ whole genome shotgun (WGS) entry which is preliminary data.</text>
</comment>
<name>A0A1C0TYJ0_9GAMM</name>
<dbReference type="GO" id="GO:0005886">
    <property type="term" value="C:plasma membrane"/>
    <property type="evidence" value="ECO:0007669"/>
    <property type="project" value="UniProtKB-SubCell"/>
</dbReference>
<evidence type="ECO:0000256" key="3">
    <source>
        <dbReference type="ARBA" id="ARBA00022741"/>
    </source>
</evidence>
<dbReference type="GO" id="GO:0015421">
    <property type="term" value="F:ABC-type oligopeptide transporter activity"/>
    <property type="evidence" value="ECO:0007669"/>
    <property type="project" value="TreeGrafter"/>
</dbReference>
<organism evidence="10 11">
    <name type="scientific">Photorhabdus australis subsp. thailandensis</name>
    <dbReference type="NCBI Taxonomy" id="2805096"/>
    <lineage>
        <taxon>Bacteria</taxon>
        <taxon>Pseudomonadati</taxon>
        <taxon>Pseudomonadota</taxon>
        <taxon>Gammaproteobacteria</taxon>
        <taxon>Enterobacterales</taxon>
        <taxon>Morganellaceae</taxon>
        <taxon>Photorhabdus</taxon>
    </lineage>
</organism>
<comment type="subcellular location">
    <subcellularLocation>
        <location evidence="1">Cell membrane</location>
        <topology evidence="1">Multi-pass membrane protein</topology>
    </subcellularLocation>
</comment>
<feature type="domain" description="ABC transmembrane type-1" evidence="9">
    <location>
        <begin position="45"/>
        <end position="334"/>
    </location>
</feature>
<evidence type="ECO:0000256" key="7">
    <source>
        <dbReference type="SAM" id="Phobius"/>
    </source>
</evidence>
<evidence type="ECO:0000256" key="2">
    <source>
        <dbReference type="ARBA" id="ARBA00022692"/>
    </source>
</evidence>
<keyword evidence="4 10" id="KW-0067">ATP-binding</keyword>
<feature type="transmembrane region" description="Helical" evidence="7">
    <location>
        <begin position="159"/>
        <end position="184"/>
    </location>
</feature>
<evidence type="ECO:0000256" key="5">
    <source>
        <dbReference type="ARBA" id="ARBA00022989"/>
    </source>
</evidence>
<keyword evidence="6 7" id="KW-0472">Membrane</keyword>
<accession>A0A1C0TYJ0</accession>
<feature type="transmembrane region" description="Helical" evidence="7">
    <location>
        <begin position="44"/>
        <end position="69"/>
    </location>
</feature>
<evidence type="ECO:0000256" key="1">
    <source>
        <dbReference type="ARBA" id="ARBA00004651"/>
    </source>
</evidence>
<dbReference type="InterPro" id="IPR036640">
    <property type="entry name" value="ABC1_TM_sf"/>
</dbReference>
<feature type="transmembrane region" description="Helical" evidence="7">
    <location>
        <begin position="106"/>
        <end position="124"/>
    </location>
</feature>
<dbReference type="Gene3D" id="3.40.50.300">
    <property type="entry name" value="P-loop containing nucleotide triphosphate hydrolases"/>
    <property type="match status" value="1"/>
</dbReference>
<gene>
    <name evidence="10" type="ORF">Ppb6_03833</name>
</gene>
<evidence type="ECO:0000313" key="10">
    <source>
        <dbReference type="EMBL" id="OCQ50737.1"/>
    </source>
</evidence>
<evidence type="ECO:0000256" key="4">
    <source>
        <dbReference type="ARBA" id="ARBA00022840"/>
    </source>
</evidence>
<protein>
    <submittedName>
        <fullName evidence="10">Putative ABC transporter ATP-binding protein</fullName>
    </submittedName>
</protein>
<dbReference type="PANTHER" id="PTHR43394">
    <property type="entry name" value="ATP-DEPENDENT PERMEASE MDL1, MITOCHONDRIAL"/>
    <property type="match status" value="1"/>
</dbReference>
<dbReference type="InterPro" id="IPR003593">
    <property type="entry name" value="AAA+_ATPase"/>
</dbReference>
<dbReference type="PROSITE" id="PS50929">
    <property type="entry name" value="ABC_TM1F"/>
    <property type="match status" value="1"/>
</dbReference>
<feature type="transmembrane region" description="Helical" evidence="7">
    <location>
        <begin position="190"/>
        <end position="210"/>
    </location>
</feature>
<dbReference type="STRING" id="286156.Ppb6_03833"/>
<dbReference type="PATRIC" id="fig|286156.4.peg.4417"/>
<feature type="transmembrane region" description="Helical" evidence="7">
    <location>
        <begin position="81"/>
        <end position="100"/>
    </location>
</feature>
<dbReference type="EMBL" id="LOMY01000187">
    <property type="protein sequence ID" value="OCQ50737.1"/>
    <property type="molecule type" value="Genomic_DNA"/>
</dbReference>
<dbReference type="SUPFAM" id="SSF52540">
    <property type="entry name" value="P-loop containing nucleoside triphosphate hydrolases"/>
    <property type="match status" value="1"/>
</dbReference>
<keyword evidence="11" id="KW-1185">Reference proteome</keyword>
<dbReference type="SUPFAM" id="SSF90123">
    <property type="entry name" value="ABC transporter transmembrane region"/>
    <property type="match status" value="1"/>
</dbReference>
<dbReference type="Gene3D" id="1.20.1560.10">
    <property type="entry name" value="ABC transporter type 1, transmembrane domain"/>
    <property type="match status" value="1"/>
</dbReference>
<keyword evidence="3" id="KW-0547">Nucleotide-binding</keyword>
<dbReference type="GO" id="GO:0090374">
    <property type="term" value="P:oligopeptide export from mitochondrion"/>
    <property type="evidence" value="ECO:0007669"/>
    <property type="project" value="TreeGrafter"/>
</dbReference>
<dbReference type="GO" id="GO:0005524">
    <property type="term" value="F:ATP binding"/>
    <property type="evidence" value="ECO:0007669"/>
    <property type="project" value="UniProtKB-KW"/>
</dbReference>
<dbReference type="InterPro" id="IPR039421">
    <property type="entry name" value="Type_1_exporter"/>
</dbReference>
<dbReference type="RefSeq" id="WP_065824427.1">
    <property type="nucleotide sequence ID" value="NZ_CAWMQZ010000187.1"/>
</dbReference>
<dbReference type="PANTHER" id="PTHR43394:SF1">
    <property type="entry name" value="ATP-BINDING CASSETTE SUB-FAMILY B MEMBER 10, MITOCHONDRIAL"/>
    <property type="match status" value="1"/>
</dbReference>
<dbReference type="AlphaFoldDB" id="A0A1C0TYJ0"/>
<dbReference type="SMART" id="SM00382">
    <property type="entry name" value="AAA"/>
    <property type="match status" value="1"/>
</dbReference>
<reference evidence="10 11" key="1">
    <citation type="submission" date="2015-12" db="EMBL/GenBank/DDBJ databases">
        <title>Genome comparisons provide insights into the role of secondary metabolites in the pathogenic phase of the Photorhabdus life cycle.</title>
        <authorList>
            <person name="Tobias N.J."/>
            <person name="Mishra B."/>
            <person name="Gupta D.K."/>
            <person name="Thines M."/>
            <person name="Stinear T.P."/>
            <person name="Bode H.B."/>
        </authorList>
    </citation>
    <scope>NUCLEOTIDE SEQUENCE [LARGE SCALE GENOMIC DNA]</scope>
    <source>
        <strain evidence="10 11">PB68.1</strain>
    </source>
</reference>
<evidence type="ECO:0000259" key="9">
    <source>
        <dbReference type="PROSITE" id="PS50929"/>
    </source>
</evidence>
<dbReference type="PROSITE" id="PS00211">
    <property type="entry name" value="ABC_TRANSPORTER_1"/>
    <property type="match status" value="1"/>
</dbReference>
<feature type="transmembrane region" description="Helical" evidence="7">
    <location>
        <begin position="275"/>
        <end position="295"/>
    </location>
</feature>
<feature type="domain" description="ABC transporter" evidence="8">
    <location>
        <begin position="368"/>
        <end position="607"/>
    </location>
</feature>